<dbReference type="AlphaFoldDB" id="A0A9Q1JXW2"/>
<dbReference type="Proteomes" id="UP001153076">
    <property type="component" value="Unassembled WGS sequence"/>
</dbReference>
<organism evidence="1 2">
    <name type="scientific">Carnegiea gigantea</name>
    <dbReference type="NCBI Taxonomy" id="171969"/>
    <lineage>
        <taxon>Eukaryota</taxon>
        <taxon>Viridiplantae</taxon>
        <taxon>Streptophyta</taxon>
        <taxon>Embryophyta</taxon>
        <taxon>Tracheophyta</taxon>
        <taxon>Spermatophyta</taxon>
        <taxon>Magnoliopsida</taxon>
        <taxon>eudicotyledons</taxon>
        <taxon>Gunneridae</taxon>
        <taxon>Pentapetalae</taxon>
        <taxon>Caryophyllales</taxon>
        <taxon>Cactineae</taxon>
        <taxon>Cactaceae</taxon>
        <taxon>Cactoideae</taxon>
        <taxon>Echinocereeae</taxon>
        <taxon>Carnegiea</taxon>
    </lineage>
</organism>
<proteinExistence type="predicted"/>
<keyword evidence="2" id="KW-1185">Reference proteome</keyword>
<name>A0A9Q1JXW2_9CARY</name>
<comment type="caution">
    <text evidence="1">The sequence shown here is derived from an EMBL/GenBank/DDBJ whole genome shotgun (WGS) entry which is preliminary data.</text>
</comment>
<reference evidence="1" key="1">
    <citation type="submission" date="2022-04" db="EMBL/GenBank/DDBJ databases">
        <title>Carnegiea gigantea Genome sequencing and assembly v2.</title>
        <authorList>
            <person name="Copetti D."/>
            <person name="Sanderson M.J."/>
            <person name="Burquez A."/>
            <person name="Wojciechowski M.F."/>
        </authorList>
    </citation>
    <scope>NUCLEOTIDE SEQUENCE</scope>
    <source>
        <strain evidence="1">SGP5-SGP5p</strain>
        <tissue evidence="1">Aerial part</tissue>
    </source>
</reference>
<evidence type="ECO:0000313" key="2">
    <source>
        <dbReference type="Proteomes" id="UP001153076"/>
    </source>
</evidence>
<dbReference type="EMBL" id="JAKOGI010000577">
    <property type="protein sequence ID" value="KAJ8432880.1"/>
    <property type="molecule type" value="Genomic_DNA"/>
</dbReference>
<protein>
    <submittedName>
        <fullName evidence="1">Uncharacterized protein</fullName>
    </submittedName>
</protein>
<sequence length="266" mass="31072">MKSIFHNIWKLLKGVVIRDLDTNSLAFQFFCTTNRDYVLNHGPRAFNEHVLLIKQMIRMEVLLDVQFTMVHFWVKAYDVLGKQQAIPFACLLASHIGEFISCDEAMMFGVNKALFFWIDIDILKLLRVWNECCDIGEKKRGPLESQVIIDYFAHYLKYGDANTRWFHSRAILRRAKNTIIGLRNDSGTWCLSRRRLLILSPNFLDVLRKDEKASSQMLDTYADFQVSELIDYDNSLLVKKIFMSCGVDFFFGDIPLYDSWPLDTLI</sequence>
<accession>A0A9Q1JXW2</accession>
<dbReference type="OrthoDB" id="1938170at2759"/>
<gene>
    <name evidence="1" type="ORF">Cgig2_021016</name>
</gene>
<evidence type="ECO:0000313" key="1">
    <source>
        <dbReference type="EMBL" id="KAJ8432880.1"/>
    </source>
</evidence>